<dbReference type="EMBL" id="FQZY01000042">
    <property type="protein sequence ID" value="SHK31059.1"/>
    <property type="molecule type" value="Genomic_DNA"/>
</dbReference>
<dbReference type="AlphaFoldDB" id="A0A1M6RF24"/>
<evidence type="ECO:0000313" key="1">
    <source>
        <dbReference type="EMBL" id="SHK31059.1"/>
    </source>
</evidence>
<reference evidence="1 2" key="1">
    <citation type="submission" date="2016-11" db="EMBL/GenBank/DDBJ databases">
        <authorList>
            <person name="Jaros S."/>
            <person name="Januszkiewicz K."/>
            <person name="Wedrychowicz H."/>
        </authorList>
    </citation>
    <scope>NUCLEOTIDE SEQUENCE [LARGE SCALE GENOMIC DNA]</scope>
    <source>
        <strain evidence="1 2">DSM 15480</strain>
    </source>
</reference>
<dbReference type="InterPro" id="IPR046618">
    <property type="entry name" value="DUF6731"/>
</dbReference>
<proteinExistence type="predicted"/>
<organism evidence="1 2">
    <name type="scientific">Hespellia stercorisuis DSM 15480</name>
    <dbReference type="NCBI Taxonomy" id="1121950"/>
    <lineage>
        <taxon>Bacteria</taxon>
        <taxon>Bacillati</taxon>
        <taxon>Bacillota</taxon>
        <taxon>Clostridia</taxon>
        <taxon>Lachnospirales</taxon>
        <taxon>Lachnospiraceae</taxon>
        <taxon>Hespellia</taxon>
    </lineage>
</organism>
<protein>
    <submittedName>
        <fullName evidence="1">Uncharacterized protein</fullName>
    </submittedName>
</protein>
<sequence>MAEKKRIGIKYQYYQICTFDGDEYTEKLYDLLGWMDRVSKLSRGETVHEVSGIEGRIENIIPVYDDMFYGLNFMRLDVISNTYILERESKARHIDLSDDEYIGKNTVVLYDEKRSVAMVQCNRGSYGVHALQNYINSFNSPNELCYFRPIHDELRLDDLNDRETLKLDVRFANTRNFKPINSRFFEQVIDAYNQIECYTAHIECGLGYTKGSVLNKETIYDIASDIRNPQNDGTVSSAKLTLTDDQKSSVYDLFENICYDKIDFTIPARGELRFEDMAQKMAVKFYESGTRRKIGELLQ</sequence>
<gene>
    <name evidence="1" type="ORF">SAMN02745243_02675</name>
</gene>
<dbReference type="Proteomes" id="UP000184301">
    <property type="component" value="Unassembled WGS sequence"/>
</dbReference>
<dbReference type="STRING" id="1121950.SAMN02745243_02675"/>
<dbReference type="OrthoDB" id="2025428at2"/>
<dbReference type="Pfam" id="PF20505">
    <property type="entry name" value="DUF6731"/>
    <property type="match status" value="1"/>
</dbReference>
<dbReference type="RefSeq" id="WP_143160727.1">
    <property type="nucleotide sequence ID" value="NZ_FQZY01000042.1"/>
</dbReference>
<evidence type="ECO:0000313" key="2">
    <source>
        <dbReference type="Proteomes" id="UP000184301"/>
    </source>
</evidence>
<name>A0A1M6RF24_9FIRM</name>
<keyword evidence="2" id="KW-1185">Reference proteome</keyword>
<accession>A0A1M6RF24</accession>